<dbReference type="Gene3D" id="2.40.160.60">
    <property type="entry name" value="Outer membrane protein transport protein (OMPP1/FadL/TodX)"/>
    <property type="match status" value="1"/>
</dbReference>
<gene>
    <name evidence="2" type="ORF">ESV24_04945</name>
</gene>
<dbReference type="AlphaFoldDB" id="A0A5C6YQW8"/>
<evidence type="ECO:0000256" key="1">
    <source>
        <dbReference type="SAM" id="SignalP"/>
    </source>
</evidence>
<keyword evidence="3" id="KW-1185">Reference proteome</keyword>
<protein>
    <submittedName>
        <fullName evidence="2">Transporter</fullName>
    </submittedName>
</protein>
<evidence type="ECO:0000313" key="3">
    <source>
        <dbReference type="Proteomes" id="UP000321945"/>
    </source>
</evidence>
<organism evidence="2 3">
    <name type="scientific">Aequorivita lipolytica</name>
    <dbReference type="NCBI Taxonomy" id="153267"/>
    <lineage>
        <taxon>Bacteria</taxon>
        <taxon>Pseudomonadati</taxon>
        <taxon>Bacteroidota</taxon>
        <taxon>Flavobacteriia</taxon>
        <taxon>Flavobacteriales</taxon>
        <taxon>Flavobacteriaceae</taxon>
        <taxon>Aequorivita</taxon>
    </lineage>
</organism>
<dbReference type="OrthoDB" id="9765571at2"/>
<keyword evidence="1" id="KW-0732">Signal</keyword>
<dbReference type="SUPFAM" id="SSF56935">
    <property type="entry name" value="Porins"/>
    <property type="match status" value="1"/>
</dbReference>
<dbReference type="EMBL" id="VORU01000003">
    <property type="protein sequence ID" value="TXD69790.1"/>
    <property type="molecule type" value="Genomic_DNA"/>
</dbReference>
<name>A0A5C6YQW8_9FLAO</name>
<accession>A0A5C6YQW8</accession>
<feature type="signal peptide" evidence="1">
    <location>
        <begin position="1"/>
        <end position="19"/>
    </location>
</feature>
<comment type="caution">
    <text evidence="2">The sequence shown here is derived from an EMBL/GenBank/DDBJ whole genome shotgun (WGS) entry which is preliminary data.</text>
</comment>
<feature type="chain" id="PRO_5023013010" evidence="1">
    <location>
        <begin position="20"/>
        <end position="510"/>
    </location>
</feature>
<reference evidence="2 3" key="1">
    <citation type="submission" date="2019-08" db="EMBL/GenBank/DDBJ databases">
        <title>Genome of Aequorivita lipolytica Y10-2 (type strain).</title>
        <authorList>
            <person name="Bowman J.P."/>
        </authorList>
    </citation>
    <scope>NUCLEOTIDE SEQUENCE [LARGE SCALE GENOMIC DNA]</scope>
    <source>
        <strain evidence="2 3">Y10-2</strain>
    </source>
</reference>
<sequence length="510" mass="56425">MKRISFFFIMAVISMSVMKAQNTTDGLRYSTDQNTGTARFTGLSGAMGALGGDFSATNINPAGGAVFLKSNLMFSASLFDIENNSNYFSNAEKSFADDLTLNQLSGIFVINNSNEDSAFKKFTVGVNYNVTKNFENELYIAGTGNTSIGNFFLEQAQGIPVSFLELQPGESISSLYQFLGETEGTAAQNAFLGYQAFLFDPVEFNNPLNDAYVSNIAGGSFNQEYFYLSQGYNSKFSINLATQLREDLFFGININTHTIDFDQSSFLLESNDNNGSKVNRVGFENNLSVTGAGVSAQVGAIAKVGENFRLGLSLDSPTWYQIFEETTQYLESRRFFEGQTISETVNPRVINVYEDYTLKTPAKVTASAAYIFGQNGLISFDYSYKDYASIKFSSEFNSSDSFFNNLNTTIDNTLKGVSNYRAGAEYRINQLSLRGGFNYEDSPYQDTTTIGDLIGFSLGAGYNFGRYTFDLAYSRSEQQRNQQLYSVGLTDVSKVNSIYNNIVMSLGFQF</sequence>
<dbReference type="Proteomes" id="UP000321945">
    <property type="component" value="Unassembled WGS sequence"/>
</dbReference>
<evidence type="ECO:0000313" key="2">
    <source>
        <dbReference type="EMBL" id="TXD69790.1"/>
    </source>
</evidence>
<proteinExistence type="predicted"/>
<dbReference type="RefSeq" id="WP_111814806.1">
    <property type="nucleotide sequence ID" value="NZ_CBCRZQ010000002.1"/>
</dbReference>